<comment type="catalytic activity">
    <reaction evidence="6">
        <text>a 2'-deoxyadenosine in DNA + S-adenosyl-L-methionine = an N(6)-methyl-2'-deoxyadenosine in DNA + S-adenosyl-L-homocysteine + H(+)</text>
        <dbReference type="Rhea" id="RHEA:15197"/>
        <dbReference type="Rhea" id="RHEA-COMP:12418"/>
        <dbReference type="Rhea" id="RHEA-COMP:12419"/>
        <dbReference type="ChEBI" id="CHEBI:15378"/>
        <dbReference type="ChEBI" id="CHEBI:57856"/>
        <dbReference type="ChEBI" id="CHEBI:59789"/>
        <dbReference type="ChEBI" id="CHEBI:90615"/>
        <dbReference type="ChEBI" id="CHEBI:90616"/>
        <dbReference type="EC" id="2.1.1.72"/>
    </reaction>
</comment>
<protein>
    <recommendedName>
        <fullName evidence="2">site-specific DNA-methyltransferase (adenine-specific)</fullName>
        <ecNumber evidence="2">2.1.1.72</ecNumber>
    </recommendedName>
</protein>
<dbReference type="InterPro" id="IPR002295">
    <property type="entry name" value="N4/N6-MTase_EcoPI_Mod-like"/>
</dbReference>
<name>A0A7C0U1U8_DESA2</name>
<dbReference type="SUPFAM" id="SSF53335">
    <property type="entry name" value="S-adenosyl-L-methionine-dependent methyltransferases"/>
    <property type="match status" value="1"/>
</dbReference>
<feature type="domain" description="DNA methylase N-4/N-6" evidence="8">
    <location>
        <begin position="221"/>
        <end position="551"/>
    </location>
</feature>
<keyword evidence="4" id="KW-0808">Transferase</keyword>
<feature type="domain" description="Type III restriction/modification enzyme methylation subunit" evidence="9">
    <location>
        <begin position="48"/>
        <end position="103"/>
    </location>
</feature>
<dbReference type="PROSITE" id="PS00092">
    <property type="entry name" value="N6_MTASE"/>
    <property type="match status" value="1"/>
</dbReference>
<keyword evidence="5" id="KW-0949">S-adenosyl-L-methionine</keyword>
<gene>
    <name evidence="10" type="ORF">ENG63_01480</name>
</gene>
<dbReference type="InterPro" id="IPR029063">
    <property type="entry name" value="SAM-dependent_MTases_sf"/>
</dbReference>
<dbReference type="Pfam" id="PF12564">
    <property type="entry name" value="TypeIII_RM_meth"/>
    <property type="match status" value="1"/>
</dbReference>
<dbReference type="InterPro" id="IPR002941">
    <property type="entry name" value="DNA_methylase_N4/N6"/>
</dbReference>
<evidence type="ECO:0000259" key="9">
    <source>
        <dbReference type="Pfam" id="PF12564"/>
    </source>
</evidence>
<comment type="caution">
    <text evidence="10">The sequence shown here is derived from an EMBL/GenBank/DDBJ whole genome shotgun (WGS) entry which is preliminary data.</text>
</comment>
<keyword evidence="3" id="KW-0489">Methyltransferase</keyword>
<dbReference type="EMBL" id="DRBS01000061">
    <property type="protein sequence ID" value="HDD43522.1"/>
    <property type="molecule type" value="Genomic_DNA"/>
</dbReference>
<dbReference type="InterPro" id="IPR002052">
    <property type="entry name" value="DNA_methylase_N6_adenine_CS"/>
</dbReference>
<evidence type="ECO:0000313" key="10">
    <source>
        <dbReference type="EMBL" id="HDD43522.1"/>
    </source>
</evidence>
<dbReference type="PRINTS" id="PR00506">
    <property type="entry name" value="D21N6MTFRASE"/>
</dbReference>
<accession>A0A7C0U1U8</accession>
<dbReference type="Gene3D" id="3.40.50.150">
    <property type="entry name" value="Vaccinia Virus protein VP39"/>
    <property type="match status" value="1"/>
</dbReference>
<comment type="similarity">
    <text evidence="1">Belongs to the N(4)/N(6)-methyltransferase family.</text>
</comment>
<evidence type="ECO:0000256" key="3">
    <source>
        <dbReference type="ARBA" id="ARBA00022603"/>
    </source>
</evidence>
<feature type="coiled-coil region" evidence="7">
    <location>
        <begin position="363"/>
        <end position="412"/>
    </location>
</feature>
<keyword evidence="7" id="KW-0175">Coiled coil</keyword>
<evidence type="ECO:0000256" key="4">
    <source>
        <dbReference type="ARBA" id="ARBA00022679"/>
    </source>
</evidence>
<dbReference type="GO" id="GO:0009007">
    <property type="term" value="F:site-specific DNA-methyltransferase (adenine-specific) activity"/>
    <property type="evidence" value="ECO:0007669"/>
    <property type="project" value="UniProtKB-EC"/>
</dbReference>
<dbReference type="Proteomes" id="UP000886289">
    <property type="component" value="Unassembled WGS sequence"/>
</dbReference>
<reference evidence="10" key="1">
    <citation type="journal article" date="2020" name="mSystems">
        <title>Genome- and Community-Level Interaction Insights into Carbon Utilization and Element Cycling Functions of Hydrothermarchaeota in Hydrothermal Sediment.</title>
        <authorList>
            <person name="Zhou Z."/>
            <person name="Liu Y."/>
            <person name="Xu W."/>
            <person name="Pan J."/>
            <person name="Luo Z.H."/>
            <person name="Li M."/>
        </authorList>
    </citation>
    <scope>NUCLEOTIDE SEQUENCE [LARGE SCALE GENOMIC DNA]</scope>
    <source>
        <strain evidence="10">HyVt-233</strain>
    </source>
</reference>
<evidence type="ECO:0000256" key="2">
    <source>
        <dbReference type="ARBA" id="ARBA00011900"/>
    </source>
</evidence>
<dbReference type="InterPro" id="IPR022221">
    <property type="entry name" value="TypeIII_RM_meth"/>
</dbReference>
<dbReference type="EC" id="2.1.1.72" evidence="2"/>
<dbReference type="GO" id="GO:0032259">
    <property type="term" value="P:methylation"/>
    <property type="evidence" value="ECO:0007669"/>
    <property type="project" value="UniProtKB-KW"/>
</dbReference>
<sequence>MAEQSIKEGEPKITLLEELKLLLEKDGRLVSEGKLLKNRIVELALKLDKDLVKLLLSNERIREHFFTEVDRILVFDKEKFMKFVDNKEFLPDSYTAFKNKIGLATEDGRYLAKSKEVVLVWPYKDCVLEGGQEEPDEKRKEIFHNVILAPDEIDRLLEPKVFTNFKRIDKDGEHPLDGFRRDAEINRKRGLPEDTITDNLIIKGNNLLVLHSLLKEFRGKVKLIYIDPPYNTGNDEFKYNDNFNHSTWLTFMKNRLEVAKKLLKEDGVIFVQCDDNEQAYLKVLMDEIFGRENFVNCIAVKMAELTGVKMSHVRKRLPKIKEYLLVYKKEQAVFNPVKIPKQEWDNEYKIFIDNVSQEDIALLKEIIKKEDRTEEDINRADEICKKFEFISISEAMEKYNVQENELENWRIKNSWRIVRTVATVESVKKLADSKKSVLNQPAFSIITAENKMYIIKSDYDETKDQPRIKILFADDYLTVTLGDFWQDIKTTGLEPEGGVKLTKGKKPEQLIKRIIDMCTQSKDIILDFFMGTGTTCAVAHKMGRQYLGIEQLDYGENSAVVRLKNVINGDQTGISKEVNWQGGGDFVYMELLKLNEAFVEKIRDAETTEELLNIWEEMKHNGFLSYRIDPRLFDENIEEFKTLDLEEQKKLLLEMLEYNGLYVNYSEIEDAIYNVGEEDKKLNKDFYEGRKDA</sequence>
<dbReference type="AlphaFoldDB" id="A0A7C0U1U8"/>
<evidence type="ECO:0000256" key="6">
    <source>
        <dbReference type="ARBA" id="ARBA00047942"/>
    </source>
</evidence>
<evidence type="ECO:0000256" key="7">
    <source>
        <dbReference type="SAM" id="Coils"/>
    </source>
</evidence>
<evidence type="ECO:0000256" key="5">
    <source>
        <dbReference type="ARBA" id="ARBA00022691"/>
    </source>
</evidence>
<dbReference type="GO" id="GO:0008170">
    <property type="term" value="F:N-methyltransferase activity"/>
    <property type="evidence" value="ECO:0007669"/>
    <property type="project" value="InterPro"/>
</dbReference>
<evidence type="ECO:0000259" key="8">
    <source>
        <dbReference type="Pfam" id="PF01555"/>
    </source>
</evidence>
<dbReference type="Pfam" id="PF01555">
    <property type="entry name" value="N6_N4_Mtase"/>
    <property type="match status" value="1"/>
</dbReference>
<organism evidence="10">
    <name type="scientific">Desulfofervidus auxilii</name>
    <dbReference type="NCBI Taxonomy" id="1621989"/>
    <lineage>
        <taxon>Bacteria</taxon>
        <taxon>Pseudomonadati</taxon>
        <taxon>Thermodesulfobacteriota</taxon>
        <taxon>Candidatus Desulfofervidia</taxon>
        <taxon>Candidatus Desulfofervidales</taxon>
        <taxon>Candidatus Desulfofervidaceae</taxon>
        <taxon>Candidatus Desulfofervidus</taxon>
    </lineage>
</organism>
<proteinExistence type="inferred from homology"/>
<evidence type="ECO:0000256" key="1">
    <source>
        <dbReference type="ARBA" id="ARBA00006594"/>
    </source>
</evidence>
<dbReference type="PIRSF" id="PIRSF015855">
    <property type="entry name" value="TypeIII_Mtase_mKpnI"/>
    <property type="match status" value="1"/>
</dbReference>
<dbReference type="GO" id="GO:0003677">
    <property type="term" value="F:DNA binding"/>
    <property type="evidence" value="ECO:0007669"/>
    <property type="project" value="InterPro"/>
</dbReference>